<evidence type="ECO:0000313" key="2">
    <source>
        <dbReference type="Proteomes" id="UP001472677"/>
    </source>
</evidence>
<proteinExistence type="predicted"/>
<accession>A0ABR2DVV0</accession>
<evidence type="ECO:0000313" key="1">
    <source>
        <dbReference type="EMBL" id="KAK8547613.1"/>
    </source>
</evidence>
<organism evidence="1 2">
    <name type="scientific">Hibiscus sabdariffa</name>
    <name type="common">roselle</name>
    <dbReference type="NCBI Taxonomy" id="183260"/>
    <lineage>
        <taxon>Eukaryota</taxon>
        <taxon>Viridiplantae</taxon>
        <taxon>Streptophyta</taxon>
        <taxon>Embryophyta</taxon>
        <taxon>Tracheophyta</taxon>
        <taxon>Spermatophyta</taxon>
        <taxon>Magnoliopsida</taxon>
        <taxon>eudicotyledons</taxon>
        <taxon>Gunneridae</taxon>
        <taxon>Pentapetalae</taxon>
        <taxon>rosids</taxon>
        <taxon>malvids</taxon>
        <taxon>Malvales</taxon>
        <taxon>Malvaceae</taxon>
        <taxon>Malvoideae</taxon>
        <taxon>Hibiscus</taxon>
    </lineage>
</organism>
<gene>
    <name evidence="1" type="ORF">V6N12_031747</name>
</gene>
<dbReference type="Proteomes" id="UP001472677">
    <property type="component" value="Unassembled WGS sequence"/>
</dbReference>
<keyword evidence="2" id="KW-1185">Reference proteome</keyword>
<reference evidence="1 2" key="1">
    <citation type="journal article" date="2024" name="G3 (Bethesda)">
        <title>Genome assembly of Hibiscus sabdariffa L. provides insights into metabolisms of medicinal natural products.</title>
        <authorList>
            <person name="Kim T."/>
        </authorList>
    </citation>
    <scope>NUCLEOTIDE SEQUENCE [LARGE SCALE GENOMIC DNA]</scope>
    <source>
        <strain evidence="1">TK-2024</strain>
        <tissue evidence="1">Old leaves</tissue>
    </source>
</reference>
<dbReference type="PANTHER" id="PTHR33740:SF1">
    <property type="entry name" value="SLH DOMAIN PROTEIN"/>
    <property type="match status" value="1"/>
</dbReference>
<sequence>MREFTEEVVKELLKGFKAIVDDAIDKFLIDFRNSLKVVQERVSVGFDQKCEELNESSLETDCAESNDQVSSTEVSNVVEFNGSPLEPPLVQGVVSTEQVEIEQEPLLTCYAEDHVLDELFMRTNEDCDGMENSFGTMLDNDSAKGLLEQTQDKVIIFEEQLAIIEVAVKPDGLCTRREYARWLVRTSSLLERNPRHMIVPSIALFGSETTAFDDVGVDDPDVVFIQALAEADIIQSKISDRCIASESDGSKGVVNFFPDRFISREDLINWKSFVEHDFEPGVIEQISRTNVDFMDLKDISQDSSPGIFIDMLAAEKSILKGVFGQSKHFQSNKPASKPQATMALTSGRMANAIPNELLKLEMESSSKRAEMKEIKSELLQKGEIQRLWKEMLDEERARVSKVEELCFFVVQDLEQGRLSGRNVLLSF</sequence>
<dbReference type="EMBL" id="JBBPBM010000022">
    <property type="protein sequence ID" value="KAK8547613.1"/>
    <property type="molecule type" value="Genomic_DNA"/>
</dbReference>
<name>A0ABR2DVV0_9ROSI</name>
<dbReference type="PANTHER" id="PTHR33740">
    <property type="entry name" value="GPI-ANCHORED ADHESIN-LIKE PROTEIN"/>
    <property type="match status" value="1"/>
</dbReference>
<comment type="caution">
    <text evidence="1">The sequence shown here is derived from an EMBL/GenBank/DDBJ whole genome shotgun (WGS) entry which is preliminary data.</text>
</comment>
<protein>
    <submittedName>
        <fullName evidence="1">Uncharacterized protein</fullName>
    </submittedName>
</protein>